<dbReference type="CDD" id="cd00170">
    <property type="entry name" value="SEC14"/>
    <property type="match status" value="1"/>
</dbReference>
<dbReference type="SUPFAM" id="SSF52087">
    <property type="entry name" value="CRAL/TRIO domain"/>
    <property type="match status" value="1"/>
</dbReference>
<evidence type="ECO:0000259" key="4">
    <source>
        <dbReference type="PROSITE" id="PS50191"/>
    </source>
</evidence>
<dbReference type="SUPFAM" id="SSF50729">
    <property type="entry name" value="PH domain-like"/>
    <property type="match status" value="1"/>
</dbReference>
<evidence type="ECO:0000313" key="6">
    <source>
        <dbReference type="Proteomes" id="UP000481153"/>
    </source>
</evidence>
<reference evidence="5 6" key="1">
    <citation type="submission" date="2019-07" db="EMBL/GenBank/DDBJ databases">
        <title>Genomics analysis of Aphanomyces spp. identifies a new class of oomycete effector associated with host adaptation.</title>
        <authorList>
            <person name="Gaulin E."/>
        </authorList>
    </citation>
    <scope>NUCLEOTIDE SEQUENCE [LARGE SCALE GENOMIC DNA]</scope>
    <source>
        <strain evidence="5 6">ATCC 201684</strain>
    </source>
</reference>
<dbReference type="Gene3D" id="2.30.29.30">
    <property type="entry name" value="Pleckstrin-homology domain (PH domain)/Phosphotyrosine-binding domain (PTB)"/>
    <property type="match status" value="1"/>
</dbReference>
<dbReference type="InterPro" id="IPR051026">
    <property type="entry name" value="PI/PC_transfer"/>
</dbReference>
<feature type="transmembrane region" description="Helical" evidence="2">
    <location>
        <begin position="391"/>
        <end position="409"/>
    </location>
</feature>
<feature type="domain" description="CRAL-TRIO" evidence="4">
    <location>
        <begin position="485"/>
        <end position="664"/>
    </location>
</feature>
<dbReference type="InterPro" id="IPR001849">
    <property type="entry name" value="PH_domain"/>
</dbReference>
<evidence type="ECO:0008006" key="7">
    <source>
        <dbReference type="Google" id="ProtNLM"/>
    </source>
</evidence>
<accession>A0A6G0WP03</accession>
<dbReference type="PANTHER" id="PTHR45657">
    <property type="entry name" value="CRAL-TRIO DOMAIN-CONTAINING PROTEIN YKL091C-RELATED"/>
    <property type="match status" value="1"/>
</dbReference>
<dbReference type="PROSITE" id="PS50003">
    <property type="entry name" value="PH_DOMAIN"/>
    <property type="match status" value="1"/>
</dbReference>
<dbReference type="Pfam" id="PF00650">
    <property type="entry name" value="CRAL_TRIO"/>
    <property type="match status" value="1"/>
</dbReference>
<dbReference type="InterPro" id="IPR011993">
    <property type="entry name" value="PH-like_dom_sf"/>
</dbReference>
<keyword evidence="2" id="KW-0472">Membrane</keyword>
<keyword evidence="6" id="KW-1185">Reference proteome</keyword>
<gene>
    <name evidence="5" type="ORF">Ae201684_013228</name>
</gene>
<name>A0A6G0WP03_9STRA</name>
<protein>
    <recommendedName>
        <fullName evidence="7">CRAL-TRIO domain-containing protein</fullName>
    </recommendedName>
</protein>
<dbReference type="PROSITE" id="PS50191">
    <property type="entry name" value="CRAL_TRIO"/>
    <property type="match status" value="1"/>
</dbReference>
<dbReference type="Gene3D" id="3.40.525.10">
    <property type="entry name" value="CRAL-TRIO lipid binding domain"/>
    <property type="match status" value="1"/>
</dbReference>
<dbReference type="SMART" id="SM00233">
    <property type="entry name" value="PH"/>
    <property type="match status" value="1"/>
</dbReference>
<dbReference type="VEuPathDB" id="FungiDB:AeMF1_020362"/>
<feature type="region of interest" description="Disordered" evidence="1">
    <location>
        <begin position="21"/>
        <end position="42"/>
    </location>
</feature>
<evidence type="ECO:0000256" key="1">
    <source>
        <dbReference type="SAM" id="MobiDB-lite"/>
    </source>
</evidence>
<keyword evidence="2" id="KW-1133">Transmembrane helix</keyword>
<dbReference type="EMBL" id="VJMJ01000169">
    <property type="protein sequence ID" value="KAF0729092.1"/>
    <property type="molecule type" value="Genomic_DNA"/>
</dbReference>
<dbReference type="InterPro" id="IPR036865">
    <property type="entry name" value="CRAL-TRIO_dom_sf"/>
</dbReference>
<dbReference type="Proteomes" id="UP000481153">
    <property type="component" value="Unassembled WGS sequence"/>
</dbReference>
<keyword evidence="2" id="KW-0812">Transmembrane</keyword>
<dbReference type="CDD" id="cd00821">
    <property type="entry name" value="PH"/>
    <property type="match status" value="1"/>
</dbReference>
<evidence type="ECO:0000259" key="3">
    <source>
        <dbReference type="PROSITE" id="PS50003"/>
    </source>
</evidence>
<proteinExistence type="predicted"/>
<feature type="transmembrane region" description="Helical" evidence="2">
    <location>
        <begin position="358"/>
        <end position="379"/>
    </location>
</feature>
<evidence type="ECO:0000313" key="5">
    <source>
        <dbReference type="EMBL" id="KAF0729092.1"/>
    </source>
</evidence>
<dbReference type="InterPro" id="IPR001251">
    <property type="entry name" value="CRAL-TRIO_dom"/>
</dbReference>
<feature type="domain" description="PH" evidence="3">
    <location>
        <begin position="729"/>
        <end position="824"/>
    </location>
</feature>
<organism evidence="5 6">
    <name type="scientific">Aphanomyces euteiches</name>
    <dbReference type="NCBI Taxonomy" id="100861"/>
    <lineage>
        <taxon>Eukaryota</taxon>
        <taxon>Sar</taxon>
        <taxon>Stramenopiles</taxon>
        <taxon>Oomycota</taxon>
        <taxon>Saprolegniomycetes</taxon>
        <taxon>Saprolegniales</taxon>
        <taxon>Verrucalvaceae</taxon>
        <taxon>Aphanomyces</taxon>
    </lineage>
</organism>
<dbReference type="PANTHER" id="PTHR45657:SF1">
    <property type="entry name" value="CRAL-TRIO DOMAIN-CONTAINING PROTEIN YKL091C-RELATED"/>
    <property type="match status" value="1"/>
</dbReference>
<dbReference type="Pfam" id="PF00169">
    <property type="entry name" value="PH"/>
    <property type="match status" value="1"/>
</dbReference>
<dbReference type="SMART" id="SM00516">
    <property type="entry name" value="SEC14"/>
    <property type="match status" value="1"/>
</dbReference>
<comment type="caution">
    <text evidence="5">The sequence shown here is derived from an EMBL/GenBank/DDBJ whole genome shotgun (WGS) entry which is preliminary data.</text>
</comment>
<dbReference type="AlphaFoldDB" id="A0A6G0WP03"/>
<evidence type="ECO:0000256" key="2">
    <source>
        <dbReference type="SAM" id="Phobius"/>
    </source>
</evidence>
<sequence length="834" mass="93257">MSQSLNDAALFHKANLFKRRTKTKPLAPESPPTLTRSRSDGGLQAVAQKVQVPTSTPPIVQSSENLSAVKYGDVIRLCTKIETNPGVYELGAVGTYDVARVNKCLVGVALASEPNFTPSYFRVLPECYYAHLKLGNPVSYGDVVVLADMEDKVWNNKIGFEYNGHFAPADKLNRPGEMTVAFLHKSVDLDDVDREIGVENSEARILCYKDENVLVQVVDSNRLRPGFNHVLTSFRKKNTPIVHGGFLRCDGRGKTLRLEIHGLPAPQIESISLISDIHSSEAIPVPCPDHHDVTGLSVTLIGPPKRHVLLSFRDGAGSIDIPLHSMQQKNDSWEVSTRGGRRCVKLKIQTVVLRSPTAVALSSSVMVGLVLLFVVLYLAAMATGAIAATNTFGTIVMWIKVSLPLGWAIHRIHERLGTTTPITIQLTILAWELLPPPDEEASLVPRCFIVAEFGNMARALTRYHDTLTWRQFHHVDRILSTKQEHYHAIRRYYKHTLHKRDKLGHPIYMEKMGSLDLKALQSVGVGFSELFQHYLFNVEYMFTHVATARCPCSSCKDSEQQKLCILLDARGIGMRDLAGEVLEFVRTCTSVMQKHYPQRSFKIFLVNVPSWFGMIWKLIKPLLNESTRAKTFILSEADAPAALLQHIDPENLPEEYGGSCRCSGTGGCFENSEFQLAQSAYVDQLAKGGDGEDDEDCRVESEDDEYEPVEKDQVFEAAAPSKQRRTQENALCSGYLLMRLIRQKHFVNPIWLRRHVTLTPHHIIVQKAPKDQPVKYVISPGSYVRLNDKPNCFEVVMEAHSLLFYAETADIRAEWLQGFQKVVGSPRADVVVAA</sequence>